<feature type="chain" id="PRO_5026307957" evidence="1">
    <location>
        <begin position="21"/>
        <end position="86"/>
    </location>
</feature>
<keyword evidence="2" id="KW-1185">Reference proteome</keyword>
<gene>
    <name evidence="3" type="primary">LOC117185659</name>
</gene>
<dbReference type="SUPFAM" id="SSF100895">
    <property type="entry name" value="Kazal-type serine protease inhibitors"/>
    <property type="match status" value="1"/>
</dbReference>
<protein>
    <submittedName>
        <fullName evidence="3">Vasotab</fullName>
    </submittedName>
</protein>
<dbReference type="InterPro" id="IPR036058">
    <property type="entry name" value="Kazal_dom_sf"/>
</dbReference>
<dbReference type="Proteomes" id="UP000001819">
    <property type="component" value="Chromosome 2"/>
</dbReference>
<name>A0A6I8WEE8_DROPS</name>
<dbReference type="InParanoid" id="A0A6I8WEE8"/>
<dbReference type="Gene3D" id="3.30.60.30">
    <property type="match status" value="1"/>
</dbReference>
<dbReference type="RefSeq" id="XP_033241806.1">
    <property type="nucleotide sequence ID" value="XM_033385915.1"/>
</dbReference>
<keyword evidence="1" id="KW-0732">Signal</keyword>
<organism evidence="2 3">
    <name type="scientific">Drosophila pseudoobscura pseudoobscura</name>
    <name type="common">Fruit fly</name>
    <dbReference type="NCBI Taxonomy" id="46245"/>
    <lineage>
        <taxon>Eukaryota</taxon>
        <taxon>Metazoa</taxon>
        <taxon>Ecdysozoa</taxon>
        <taxon>Arthropoda</taxon>
        <taxon>Hexapoda</taxon>
        <taxon>Insecta</taxon>
        <taxon>Pterygota</taxon>
        <taxon>Neoptera</taxon>
        <taxon>Endopterygota</taxon>
        <taxon>Diptera</taxon>
        <taxon>Brachycera</taxon>
        <taxon>Muscomorpha</taxon>
        <taxon>Ephydroidea</taxon>
        <taxon>Drosophilidae</taxon>
        <taxon>Drosophila</taxon>
        <taxon>Sophophora</taxon>
    </lineage>
</organism>
<proteinExistence type="predicted"/>
<evidence type="ECO:0000256" key="1">
    <source>
        <dbReference type="SAM" id="SignalP"/>
    </source>
</evidence>
<evidence type="ECO:0000313" key="3">
    <source>
        <dbReference type="RefSeq" id="XP_033241806.1"/>
    </source>
</evidence>
<reference evidence="3" key="2">
    <citation type="submission" date="2025-08" db="UniProtKB">
        <authorList>
            <consortium name="RefSeq"/>
        </authorList>
    </citation>
    <scope>IDENTIFICATION</scope>
    <source>
        <strain evidence="3">MV-25-SWS-2005</strain>
        <tissue evidence="3">Whole body</tissue>
    </source>
</reference>
<accession>A0A6I8WEE8</accession>
<dbReference type="AlphaFoldDB" id="A0A6I8WEE8"/>
<evidence type="ECO:0000313" key="2">
    <source>
        <dbReference type="Proteomes" id="UP000001819"/>
    </source>
</evidence>
<sequence length="86" mass="9960">MRSLFIVLLVALSCLALAKGQCPRPCRNINRPVCASWKRRGIIDTCTFRNDCILQNQICQRRQDWIKRLPEAACIVETRNCRSLLQ</sequence>
<feature type="signal peptide" evidence="1">
    <location>
        <begin position="1"/>
        <end position="20"/>
    </location>
</feature>
<reference evidence="2" key="1">
    <citation type="submission" date="2024-06" db="UniProtKB">
        <authorList>
            <consortium name="RefSeq"/>
        </authorList>
    </citation>
    <scope>NUCLEOTIDE SEQUENCE [LARGE SCALE GENOMIC DNA]</scope>
    <source>
        <strain evidence="2">MV2-25</strain>
    </source>
</reference>
<dbReference type="KEGG" id="dpo:117185659"/>